<sequence length="165" mass="18476">MQNSTFTAKGDHIAWSQQLCYQLSPVIGALQPSVVFGYKYILLIFGIFLTYETRRVRLKVKQVNDSRFVGMSIYNVAVLCVNTTPFSNQENTTFYFVSLAIALCSFMSMGLIIVLEMEHRVKEPNQKLKEKPENLLTCNSTITSTTLSTGQGTNTTTTPAVADER</sequence>
<feature type="domain" description="G-protein coupled receptors family 3 profile" evidence="11">
    <location>
        <begin position="35"/>
        <end position="136"/>
    </location>
</feature>
<dbReference type="AlphaFoldDB" id="A0AAE0ZGZ4"/>
<keyword evidence="6" id="KW-0675">Receptor</keyword>
<dbReference type="GO" id="GO:0007214">
    <property type="term" value="P:gamma-aminobutyric acid signaling pathway"/>
    <property type="evidence" value="ECO:0007669"/>
    <property type="project" value="TreeGrafter"/>
</dbReference>
<organism evidence="12 13">
    <name type="scientific">Elysia crispata</name>
    <name type="common">lettuce slug</name>
    <dbReference type="NCBI Taxonomy" id="231223"/>
    <lineage>
        <taxon>Eukaryota</taxon>
        <taxon>Metazoa</taxon>
        <taxon>Spiralia</taxon>
        <taxon>Lophotrochozoa</taxon>
        <taxon>Mollusca</taxon>
        <taxon>Gastropoda</taxon>
        <taxon>Heterobranchia</taxon>
        <taxon>Euthyneura</taxon>
        <taxon>Panpulmonata</taxon>
        <taxon>Sacoglossa</taxon>
        <taxon>Placobranchoidea</taxon>
        <taxon>Plakobranchidae</taxon>
        <taxon>Elysia</taxon>
    </lineage>
</organism>
<proteinExistence type="predicted"/>
<dbReference type="EMBL" id="JAWDGP010003969">
    <property type="protein sequence ID" value="KAK3769113.1"/>
    <property type="molecule type" value="Genomic_DNA"/>
</dbReference>
<dbReference type="Pfam" id="PF00003">
    <property type="entry name" value="7tm_3"/>
    <property type="match status" value="1"/>
</dbReference>
<keyword evidence="2 10" id="KW-0812">Transmembrane</keyword>
<evidence type="ECO:0000256" key="4">
    <source>
        <dbReference type="ARBA" id="ARBA00023040"/>
    </source>
</evidence>
<dbReference type="InterPro" id="IPR002455">
    <property type="entry name" value="GPCR3_GABA-B"/>
</dbReference>
<dbReference type="PROSITE" id="PS50259">
    <property type="entry name" value="G_PROTEIN_RECEP_F3_4"/>
    <property type="match status" value="1"/>
</dbReference>
<evidence type="ECO:0000256" key="10">
    <source>
        <dbReference type="SAM" id="Phobius"/>
    </source>
</evidence>
<dbReference type="Proteomes" id="UP001283361">
    <property type="component" value="Unassembled WGS sequence"/>
</dbReference>
<evidence type="ECO:0000256" key="5">
    <source>
        <dbReference type="ARBA" id="ARBA00023136"/>
    </source>
</evidence>
<evidence type="ECO:0000256" key="6">
    <source>
        <dbReference type="ARBA" id="ARBA00023170"/>
    </source>
</evidence>
<gene>
    <name evidence="12" type="ORF">RRG08_051573</name>
</gene>
<keyword evidence="8" id="KW-0807">Transducer</keyword>
<feature type="region of interest" description="Disordered" evidence="9">
    <location>
        <begin position="146"/>
        <end position="165"/>
    </location>
</feature>
<dbReference type="InterPro" id="IPR017978">
    <property type="entry name" value="GPCR_3_C"/>
</dbReference>
<evidence type="ECO:0000256" key="3">
    <source>
        <dbReference type="ARBA" id="ARBA00022989"/>
    </source>
</evidence>
<dbReference type="GO" id="GO:0038039">
    <property type="term" value="C:G protein-coupled receptor heterodimeric complex"/>
    <property type="evidence" value="ECO:0007669"/>
    <property type="project" value="TreeGrafter"/>
</dbReference>
<dbReference type="PANTHER" id="PTHR10519:SF77">
    <property type="entry name" value="GAMMA-AMINOBUTYRIC ACID TYPE B RECEPTOR SUBUNIT 1"/>
    <property type="match status" value="1"/>
</dbReference>
<feature type="transmembrane region" description="Helical" evidence="10">
    <location>
        <begin position="68"/>
        <end position="87"/>
    </location>
</feature>
<evidence type="ECO:0000256" key="2">
    <source>
        <dbReference type="ARBA" id="ARBA00022692"/>
    </source>
</evidence>
<feature type="compositionally biased region" description="Low complexity" evidence="9">
    <location>
        <begin position="146"/>
        <end position="158"/>
    </location>
</feature>
<evidence type="ECO:0000256" key="1">
    <source>
        <dbReference type="ARBA" id="ARBA00004141"/>
    </source>
</evidence>
<keyword evidence="5 10" id="KW-0472">Membrane</keyword>
<feature type="transmembrane region" description="Helical" evidence="10">
    <location>
        <begin position="93"/>
        <end position="115"/>
    </location>
</feature>
<evidence type="ECO:0000256" key="7">
    <source>
        <dbReference type="ARBA" id="ARBA00023180"/>
    </source>
</evidence>
<keyword evidence="13" id="KW-1185">Reference proteome</keyword>
<feature type="transmembrane region" description="Helical" evidence="10">
    <location>
        <begin position="29"/>
        <end position="48"/>
    </location>
</feature>
<keyword evidence="4" id="KW-0297">G-protein coupled receptor</keyword>
<dbReference type="PANTHER" id="PTHR10519">
    <property type="entry name" value="GABA-B RECEPTOR"/>
    <property type="match status" value="1"/>
</dbReference>
<keyword evidence="3 10" id="KW-1133">Transmembrane helix</keyword>
<evidence type="ECO:0000256" key="9">
    <source>
        <dbReference type="SAM" id="MobiDB-lite"/>
    </source>
</evidence>
<evidence type="ECO:0000313" key="13">
    <source>
        <dbReference type="Proteomes" id="UP001283361"/>
    </source>
</evidence>
<comment type="subcellular location">
    <subcellularLocation>
        <location evidence="1">Membrane</location>
        <topology evidence="1">Multi-pass membrane protein</topology>
    </subcellularLocation>
</comment>
<dbReference type="GO" id="GO:0004965">
    <property type="term" value="F:G protein-coupled GABA receptor activity"/>
    <property type="evidence" value="ECO:0007669"/>
    <property type="project" value="InterPro"/>
</dbReference>
<evidence type="ECO:0000256" key="8">
    <source>
        <dbReference type="ARBA" id="ARBA00023224"/>
    </source>
</evidence>
<evidence type="ECO:0000259" key="11">
    <source>
        <dbReference type="PROSITE" id="PS50259"/>
    </source>
</evidence>
<name>A0AAE0ZGZ4_9GAST</name>
<accession>A0AAE0ZGZ4</accession>
<keyword evidence="7" id="KW-0325">Glycoprotein</keyword>
<evidence type="ECO:0000313" key="12">
    <source>
        <dbReference type="EMBL" id="KAK3769113.1"/>
    </source>
</evidence>
<comment type="caution">
    <text evidence="12">The sequence shown here is derived from an EMBL/GenBank/DDBJ whole genome shotgun (WGS) entry which is preliminary data.</text>
</comment>
<protein>
    <recommendedName>
        <fullName evidence="11">G-protein coupled receptors family 3 profile domain-containing protein</fullName>
    </recommendedName>
</protein>
<reference evidence="12" key="1">
    <citation type="journal article" date="2023" name="G3 (Bethesda)">
        <title>A reference genome for the long-term kleptoplast-retaining sea slug Elysia crispata morphotype clarki.</title>
        <authorList>
            <person name="Eastman K.E."/>
            <person name="Pendleton A.L."/>
            <person name="Shaikh M.A."/>
            <person name="Suttiyut T."/>
            <person name="Ogas R."/>
            <person name="Tomko P."/>
            <person name="Gavelis G."/>
            <person name="Widhalm J.R."/>
            <person name="Wisecaver J.H."/>
        </authorList>
    </citation>
    <scope>NUCLEOTIDE SEQUENCE</scope>
    <source>
        <strain evidence="12">ECLA1</strain>
    </source>
</reference>